<comment type="subcellular location">
    <subcellularLocation>
        <location evidence="1 6">Membrane</location>
        <topology evidence="1 6">Multi-pass membrane protein</topology>
    </subcellularLocation>
</comment>
<dbReference type="InterPro" id="IPR018499">
    <property type="entry name" value="Tetraspanin/Peripherin"/>
</dbReference>
<dbReference type="Pfam" id="PF00335">
    <property type="entry name" value="Tetraspanin"/>
    <property type="match status" value="1"/>
</dbReference>
<evidence type="ECO:0000256" key="6">
    <source>
        <dbReference type="RuleBase" id="RU361218"/>
    </source>
</evidence>
<organism evidence="7">
    <name type="scientific">Scylla olivacea</name>
    <name type="common">Orange mud crab</name>
    <name type="synonym">Cancer olivacea</name>
    <dbReference type="NCBI Taxonomy" id="85551"/>
    <lineage>
        <taxon>Eukaryota</taxon>
        <taxon>Metazoa</taxon>
        <taxon>Ecdysozoa</taxon>
        <taxon>Arthropoda</taxon>
        <taxon>Crustacea</taxon>
        <taxon>Multicrustacea</taxon>
        <taxon>Malacostraca</taxon>
        <taxon>Eumalacostraca</taxon>
        <taxon>Eucarida</taxon>
        <taxon>Decapoda</taxon>
        <taxon>Pleocyemata</taxon>
        <taxon>Brachyura</taxon>
        <taxon>Eubrachyura</taxon>
        <taxon>Portunoidea</taxon>
        <taxon>Portunidae</taxon>
        <taxon>Portuninae</taxon>
        <taxon>Scylla</taxon>
    </lineage>
</organism>
<keyword evidence="5 6" id="KW-0472">Membrane</keyword>
<dbReference type="InterPro" id="IPR008952">
    <property type="entry name" value="Tetraspanin_EC2_sf"/>
</dbReference>
<name>A0A0P4WIL5_SCYOL</name>
<accession>A0A0P4WIL5</accession>
<dbReference type="InterPro" id="IPR018503">
    <property type="entry name" value="Tetraspanin_CS"/>
</dbReference>
<dbReference type="EMBL" id="GDRN01030255">
    <property type="protein sequence ID" value="JAI67566.1"/>
    <property type="molecule type" value="Transcribed_RNA"/>
</dbReference>
<protein>
    <recommendedName>
        <fullName evidence="6">Tetraspanin</fullName>
    </recommendedName>
</protein>
<dbReference type="PROSITE" id="PS00421">
    <property type="entry name" value="TM4_1"/>
    <property type="match status" value="1"/>
</dbReference>
<dbReference type="GO" id="GO:0005886">
    <property type="term" value="C:plasma membrane"/>
    <property type="evidence" value="ECO:0007669"/>
    <property type="project" value="TreeGrafter"/>
</dbReference>
<evidence type="ECO:0000256" key="5">
    <source>
        <dbReference type="ARBA" id="ARBA00023136"/>
    </source>
</evidence>
<evidence type="ECO:0000313" key="7">
    <source>
        <dbReference type="EMBL" id="JAI67566.1"/>
    </source>
</evidence>
<dbReference type="PANTHER" id="PTHR19282">
    <property type="entry name" value="TETRASPANIN"/>
    <property type="match status" value="1"/>
</dbReference>
<evidence type="ECO:0000256" key="4">
    <source>
        <dbReference type="ARBA" id="ARBA00022989"/>
    </source>
</evidence>
<dbReference type="Gene3D" id="1.10.1450.10">
    <property type="entry name" value="Tetraspanin"/>
    <property type="match status" value="1"/>
</dbReference>
<reference evidence="7" key="1">
    <citation type="submission" date="2015-09" db="EMBL/GenBank/DDBJ databases">
        <title>Scylla olivacea transcriptome.</title>
        <authorList>
            <person name="Ikhwanuddin M."/>
        </authorList>
    </citation>
    <scope>NUCLEOTIDE SEQUENCE</scope>
</reference>
<dbReference type="SUPFAM" id="SSF48652">
    <property type="entry name" value="Tetraspanin"/>
    <property type="match status" value="1"/>
</dbReference>
<dbReference type="CDD" id="cd03127">
    <property type="entry name" value="tetraspanin_LEL"/>
    <property type="match status" value="1"/>
</dbReference>
<dbReference type="InterPro" id="IPR000301">
    <property type="entry name" value="Tetraspanin_animals"/>
</dbReference>
<dbReference type="AlphaFoldDB" id="A0A0P4WIL5"/>
<keyword evidence="3 6" id="KW-0812">Transmembrane</keyword>
<dbReference type="PRINTS" id="PR00259">
    <property type="entry name" value="TMFOUR"/>
</dbReference>
<feature type="transmembrane region" description="Helical" evidence="6">
    <location>
        <begin position="7"/>
        <end position="31"/>
    </location>
</feature>
<dbReference type="PANTHER" id="PTHR19282:SF544">
    <property type="entry name" value="TETRASPANIN"/>
    <property type="match status" value="1"/>
</dbReference>
<feature type="transmembrane region" description="Helical" evidence="6">
    <location>
        <begin position="43"/>
        <end position="68"/>
    </location>
</feature>
<feature type="transmembrane region" description="Helical" evidence="6">
    <location>
        <begin position="80"/>
        <end position="102"/>
    </location>
</feature>
<comment type="similarity">
    <text evidence="2 6">Belongs to the tetraspanin (TM4SF) family.</text>
</comment>
<sequence>MGCFTKLALFIVNFAIFAAGVAVVALASMIINTDNTYGNLLINGIFTLPIIILIAGLIIVIIGFLGCCGALKGSSCMLKTYAFIIIVLLIAEITLGILLLIYPNKAEEAIKDGMDKVFHNYGIDEATEKSIDAIESDLKCCGVDGYMDWKNYPYGQGGNVSRGCCIEDDSDECFMNKNTLPEEEAQKYIFTKGCYAALKDDLKDETIGLGVVLFIMAIVQVLAVTCACGLAKKSSGSTHYA</sequence>
<evidence type="ECO:0000256" key="2">
    <source>
        <dbReference type="ARBA" id="ARBA00006840"/>
    </source>
</evidence>
<proteinExistence type="inferred from homology"/>
<feature type="transmembrane region" description="Helical" evidence="6">
    <location>
        <begin position="207"/>
        <end position="231"/>
    </location>
</feature>
<evidence type="ECO:0000256" key="1">
    <source>
        <dbReference type="ARBA" id="ARBA00004141"/>
    </source>
</evidence>
<keyword evidence="4 6" id="KW-1133">Transmembrane helix</keyword>
<dbReference type="PIRSF" id="PIRSF002419">
    <property type="entry name" value="Tetraspanin"/>
    <property type="match status" value="1"/>
</dbReference>
<evidence type="ECO:0000256" key="3">
    <source>
        <dbReference type="ARBA" id="ARBA00022692"/>
    </source>
</evidence>